<feature type="binding site" description="axial binding residue" evidence="13">
    <location>
        <position position="380"/>
    </location>
    <ligand>
        <name>heme</name>
        <dbReference type="ChEBI" id="CHEBI:30413"/>
    </ligand>
    <ligandPart>
        <name>Fe</name>
        <dbReference type="ChEBI" id="CHEBI:18248"/>
    </ligandPart>
</feature>
<evidence type="ECO:0000256" key="10">
    <source>
        <dbReference type="ARBA" id="ARBA00023004"/>
    </source>
</evidence>
<dbReference type="Pfam" id="PF00067">
    <property type="entry name" value="p450"/>
    <property type="match status" value="1"/>
</dbReference>
<evidence type="ECO:0000256" key="8">
    <source>
        <dbReference type="ARBA" id="ARBA00022848"/>
    </source>
</evidence>
<dbReference type="Gene3D" id="1.10.630.10">
    <property type="entry name" value="Cytochrome P450"/>
    <property type="match status" value="1"/>
</dbReference>
<comment type="similarity">
    <text evidence="4">Belongs to the cytochrome P450 family.</text>
</comment>
<evidence type="ECO:0000313" key="14">
    <source>
        <dbReference type="EMBL" id="JAC87392.1"/>
    </source>
</evidence>
<keyword evidence="8" id="KW-0492">Microsome</keyword>
<proteinExistence type="evidence at transcript level"/>
<keyword evidence="12" id="KW-0472">Membrane</keyword>
<evidence type="ECO:0000256" key="12">
    <source>
        <dbReference type="ARBA" id="ARBA00023136"/>
    </source>
</evidence>
<comment type="subcellular location">
    <subcellularLocation>
        <location evidence="3">Endoplasmic reticulum membrane</location>
        <topology evidence="3">Peripheral membrane protein</topology>
    </subcellularLocation>
    <subcellularLocation>
        <location evidence="2">Microsome membrane</location>
        <topology evidence="2">Peripheral membrane protein</topology>
    </subcellularLocation>
</comment>
<evidence type="ECO:0000256" key="3">
    <source>
        <dbReference type="ARBA" id="ARBA00004406"/>
    </source>
</evidence>
<evidence type="ECO:0000256" key="6">
    <source>
        <dbReference type="ARBA" id="ARBA00022723"/>
    </source>
</evidence>
<keyword evidence="5 13" id="KW-0349">Heme</keyword>
<evidence type="ECO:0000256" key="11">
    <source>
        <dbReference type="ARBA" id="ARBA00023033"/>
    </source>
</evidence>
<dbReference type="PRINTS" id="PR00463">
    <property type="entry name" value="EP450I"/>
</dbReference>
<keyword evidence="7" id="KW-0256">Endoplasmic reticulum</keyword>
<dbReference type="GO" id="GO:0005789">
    <property type="term" value="C:endoplasmic reticulum membrane"/>
    <property type="evidence" value="ECO:0007669"/>
    <property type="project" value="UniProtKB-SubCell"/>
</dbReference>
<keyword evidence="11" id="KW-0503">Monooxygenase</keyword>
<evidence type="ECO:0000256" key="2">
    <source>
        <dbReference type="ARBA" id="ARBA00004174"/>
    </source>
</evidence>
<dbReference type="InterPro" id="IPR001128">
    <property type="entry name" value="Cyt_P450"/>
</dbReference>
<reference evidence="14" key="1">
    <citation type="journal article" date="2015" name="J. Med. Entomol.">
        <title>A Deep Insight Into the Sialotranscriptome of the Chagas Disease Vector, Panstrongylus megistus (Hemiptera: Heteroptera).</title>
        <authorList>
            <person name="Ribeiro J.M."/>
            <person name="Schwarz A."/>
            <person name="Francischetti I.M."/>
        </authorList>
    </citation>
    <scope>NUCLEOTIDE SEQUENCE</scope>
    <source>
        <tissue evidence="14">Salivary glands</tissue>
    </source>
</reference>
<evidence type="ECO:0000256" key="7">
    <source>
        <dbReference type="ARBA" id="ARBA00022824"/>
    </source>
</evidence>
<dbReference type="PANTHER" id="PTHR24292:SF54">
    <property type="entry name" value="CYP9F3-RELATED"/>
    <property type="match status" value="1"/>
</dbReference>
<sequence length="439" mass="50696">MKRNSGQVYSELYWKYPEEPAIGVYYLRKPQLLLRDLDLIKTAIVKEFTSFHDNIFSTGLENDLFLSFNPFMAKGERWKTLRSLHTKALTTNKIKGMYPLMADICQEMKEYVNQNLGTPIEAKYFSGQYTTDSIACCVFGLKTNSFTDPDAESTKISKQLSKQESSLSVMIVSLMPRLASLLRIRFISKEVTDFFIKVVKDIYEYRKQNNVTRNDFLQTFLDDYITSETPKYPLEEITAHTMTFFIDGYETSSTLMAFTLYMLALYPKMQERVREEISELSTIDYETIHDLKYLDAVINETLRLYPPELLLTRQCTQDIVLKSGDRTYPIIKGMSIAIPIYSIFRDPQYYPEPTVFDPSRFYEKPLPPSFFPFGLGPRACSGSTFALTQIKLALVYLLESFKVLPKDTDAAVPELNPRNAIVIVPPSGLWIKFENIIRE</sequence>
<dbReference type="SUPFAM" id="SSF48264">
    <property type="entry name" value="Cytochrome P450"/>
    <property type="match status" value="1"/>
</dbReference>
<keyword evidence="9" id="KW-0560">Oxidoreductase</keyword>
<evidence type="ECO:0000256" key="1">
    <source>
        <dbReference type="ARBA" id="ARBA00001971"/>
    </source>
</evidence>
<dbReference type="GO" id="GO:0016705">
    <property type="term" value="F:oxidoreductase activity, acting on paired donors, with incorporation or reduction of molecular oxygen"/>
    <property type="evidence" value="ECO:0007669"/>
    <property type="project" value="InterPro"/>
</dbReference>
<dbReference type="InterPro" id="IPR050476">
    <property type="entry name" value="Insect_CytP450_Detox"/>
</dbReference>
<dbReference type="PRINTS" id="PR00385">
    <property type="entry name" value="P450"/>
</dbReference>
<evidence type="ECO:0000256" key="5">
    <source>
        <dbReference type="ARBA" id="ARBA00022617"/>
    </source>
</evidence>
<dbReference type="CDD" id="cd11056">
    <property type="entry name" value="CYP6-like"/>
    <property type="match status" value="1"/>
</dbReference>
<dbReference type="InterPro" id="IPR002401">
    <property type="entry name" value="Cyt_P450_E_grp-I"/>
</dbReference>
<dbReference type="InterPro" id="IPR036396">
    <property type="entry name" value="Cyt_P450_sf"/>
</dbReference>
<dbReference type="EMBL" id="GBGD01001497">
    <property type="protein sequence ID" value="JAC87392.1"/>
    <property type="molecule type" value="mRNA"/>
</dbReference>
<organism evidence="14">
    <name type="scientific">Panstrongylus megistus</name>
    <dbReference type="NCBI Taxonomy" id="65343"/>
    <lineage>
        <taxon>Eukaryota</taxon>
        <taxon>Metazoa</taxon>
        <taxon>Ecdysozoa</taxon>
        <taxon>Arthropoda</taxon>
        <taxon>Hexapoda</taxon>
        <taxon>Insecta</taxon>
        <taxon>Pterygota</taxon>
        <taxon>Neoptera</taxon>
        <taxon>Paraneoptera</taxon>
        <taxon>Hemiptera</taxon>
        <taxon>Heteroptera</taxon>
        <taxon>Panheteroptera</taxon>
        <taxon>Cimicomorpha</taxon>
        <taxon>Reduviidae</taxon>
        <taxon>Triatominae</taxon>
        <taxon>Panstrongylus</taxon>
    </lineage>
</organism>
<dbReference type="PANTHER" id="PTHR24292">
    <property type="entry name" value="CYTOCHROME P450"/>
    <property type="match status" value="1"/>
</dbReference>
<evidence type="ECO:0000256" key="9">
    <source>
        <dbReference type="ARBA" id="ARBA00023002"/>
    </source>
</evidence>
<evidence type="ECO:0000256" key="13">
    <source>
        <dbReference type="PIRSR" id="PIRSR602401-1"/>
    </source>
</evidence>
<accession>A0A069DUP2</accession>
<dbReference type="AlphaFoldDB" id="A0A069DUP2"/>
<dbReference type="GO" id="GO:0020037">
    <property type="term" value="F:heme binding"/>
    <property type="evidence" value="ECO:0007669"/>
    <property type="project" value="InterPro"/>
</dbReference>
<comment type="cofactor">
    <cofactor evidence="1 13">
        <name>heme</name>
        <dbReference type="ChEBI" id="CHEBI:30413"/>
    </cofactor>
</comment>
<dbReference type="GO" id="GO:0004497">
    <property type="term" value="F:monooxygenase activity"/>
    <property type="evidence" value="ECO:0007669"/>
    <property type="project" value="UniProtKB-KW"/>
</dbReference>
<name>A0A069DUP2_9HEMI</name>
<keyword evidence="10 13" id="KW-0408">Iron</keyword>
<protein>
    <submittedName>
        <fullName evidence="14">Putative cytochrome</fullName>
    </submittedName>
</protein>
<dbReference type="GO" id="GO:0005506">
    <property type="term" value="F:iron ion binding"/>
    <property type="evidence" value="ECO:0007669"/>
    <property type="project" value="InterPro"/>
</dbReference>
<dbReference type="FunFam" id="1.10.630.10:FF:000182">
    <property type="entry name" value="Cytochrome P450 3A4"/>
    <property type="match status" value="1"/>
</dbReference>
<evidence type="ECO:0000256" key="4">
    <source>
        <dbReference type="ARBA" id="ARBA00010617"/>
    </source>
</evidence>
<keyword evidence="6 13" id="KW-0479">Metal-binding</keyword>